<proteinExistence type="predicted"/>
<keyword evidence="2" id="KW-0175">Coiled coil</keyword>
<dbReference type="Pfam" id="PF20235">
    <property type="entry name" value="PIR2-like_helical"/>
    <property type="match status" value="1"/>
</dbReference>
<dbReference type="Gene3D" id="3.30.40.10">
    <property type="entry name" value="Zinc/RING finger domain, C3HC4 (zinc finger)"/>
    <property type="match status" value="1"/>
</dbReference>
<keyword evidence="6" id="KW-1185">Reference proteome</keyword>
<feature type="region of interest" description="Disordered" evidence="3">
    <location>
        <begin position="480"/>
        <end position="522"/>
    </location>
</feature>
<dbReference type="InterPro" id="IPR013083">
    <property type="entry name" value="Znf_RING/FYVE/PHD"/>
</dbReference>
<evidence type="ECO:0000256" key="2">
    <source>
        <dbReference type="SAM" id="Coils"/>
    </source>
</evidence>
<evidence type="ECO:0000313" key="6">
    <source>
        <dbReference type="Proteomes" id="UP001372338"/>
    </source>
</evidence>
<evidence type="ECO:0000256" key="1">
    <source>
        <dbReference type="PROSITE-ProRule" id="PRU00175"/>
    </source>
</evidence>
<dbReference type="InterPro" id="IPR001841">
    <property type="entry name" value="Znf_RING"/>
</dbReference>
<sequence>MVSLVASGSSQMSPTVSVQEKGSRNKRKFRADPPLGEPNKIIPAPQHECSSYEFSAEKFEISTGHGQPAACDLCIVNHDHSDGLKLDLGLYSPGSSSEVVPCPPKEEVEADEYDDADWSDLTEAQLEELVLSNLDAIFKSAIKEIVACGYTEEVASKAVLRSGIFYGCKDTVSNIVDNALAFLRKGQEVDPSGEHYFEDLVQLEKFILAELVCVLREVRPFFSTGDAMWCLLICDMNVSHACAMEGDPPLSSLGSDGTADGCSSSLTELQSKAETEVPELSLPTPCKSIPAVHNSQSKKSPVAGIPGTNNLKKSHIIGGLSENKSASCGPVCVNKPFSASGPSQSALREEKCGSVRKVHSGSSKRDYILRQKSFHVEKSYRTYGSKGSARGGKLSGLSGLILDKKLKSVSESSTINLKSASIQISKAMGVDVTQDNLDTSFSPNAGPSTPAAFSMDNADAVFRSINTSFSVQAANTIPAFSSPSSLSPTDTDLSLSLSSKSKSSTAPVCCNNEAPNSSSHVGIPYDKSLGQWVPQDRKDEMILKLVPRVRELQNQLQEWTEWANQKVMQAARRLSKDKAELKTLRQEKEEVERLKKEKQSLEENTMKKLSEMENALCKASGQVERANTAVRKLEVENTALRREMEAAKLRAAETAANCQEVSRREKKTQLKFQSWEKQKFLLQEELMNEKRKLAQLLQESEQAKMQQEQVEARWQQEAKAKEELLLQASSIRKEREQIEELAKSKEDMIKLKAERNLQRYRDDIHKLEKEIAQLRLKSDSSKIAALRMGIDGRRVDTKNGTAREEPRTSFISQLVNDYSVTGGVKRERECVMCLSEEMSVVFLPCAHQVVCTTCNELHEKQGMQDCPSCRSPIQRRIPARYTRI</sequence>
<evidence type="ECO:0000259" key="4">
    <source>
        <dbReference type="PROSITE" id="PS50089"/>
    </source>
</evidence>
<accession>A0AAN9J4Y4</accession>
<dbReference type="CDD" id="cd23128">
    <property type="entry name" value="RING-HC_MIP1-like"/>
    <property type="match status" value="1"/>
</dbReference>
<protein>
    <recommendedName>
        <fullName evidence="4">RING-type domain-containing protein</fullName>
    </recommendedName>
</protein>
<comment type="caution">
    <text evidence="5">The sequence shown here is derived from an EMBL/GenBank/DDBJ whole genome shotgun (WGS) entry which is preliminary data.</text>
</comment>
<dbReference type="InterPro" id="IPR046934">
    <property type="entry name" value="PIR2-like"/>
</dbReference>
<feature type="compositionally biased region" description="Polar residues" evidence="3">
    <location>
        <begin position="1"/>
        <end position="20"/>
    </location>
</feature>
<keyword evidence="1" id="KW-0862">Zinc</keyword>
<dbReference type="Proteomes" id="UP001372338">
    <property type="component" value="Unassembled WGS sequence"/>
</dbReference>
<dbReference type="SUPFAM" id="SSF57850">
    <property type="entry name" value="RING/U-box"/>
    <property type="match status" value="1"/>
</dbReference>
<gene>
    <name evidence="5" type="ORF">RIF29_08123</name>
</gene>
<evidence type="ECO:0000256" key="3">
    <source>
        <dbReference type="SAM" id="MobiDB-lite"/>
    </source>
</evidence>
<dbReference type="PANTHER" id="PTHR46405:SF2">
    <property type="entry name" value="OS05G0141500 PROTEIN"/>
    <property type="match status" value="1"/>
</dbReference>
<feature type="compositionally biased region" description="Low complexity" evidence="3">
    <location>
        <begin position="481"/>
        <end position="504"/>
    </location>
</feature>
<name>A0AAN9J4Y4_CROPI</name>
<dbReference type="PROSITE" id="PS50089">
    <property type="entry name" value="ZF_RING_2"/>
    <property type="match status" value="1"/>
</dbReference>
<keyword evidence="1" id="KW-0479">Metal-binding</keyword>
<feature type="coiled-coil region" evidence="2">
    <location>
        <begin position="567"/>
        <end position="784"/>
    </location>
</feature>
<organism evidence="5 6">
    <name type="scientific">Crotalaria pallida</name>
    <name type="common">Smooth rattlebox</name>
    <name type="synonym">Crotalaria striata</name>
    <dbReference type="NCBI Taxonomy" id="3830"/>
    <lineage>
        <taxon>Eukaryota</taxon>
        <taxon>Viridiplantae</taxon>
        <taxon>Streptophyta</taxon>
        <taxon>Embryophyta</taxon>
        <taxon>Tracheophyta</taxon>
        <taxon>Spermatophyta</taxon>
        <taxon>Magnoliopsida</taxon>
        <taxon>eudicotyledons</taxon>
        <taxon>Gunneridae</taxon>
        <taxon>Pentapetalae</taxon>
        <taxon>rosids</taxon>
        <taxon>fabids</taxon>
        <taxon>Fabales</taxon>
        <taxon>Fabaceae</taxon>
        <taxon>Papilionoideae</taxon>
        <taxon>50 kb inversion clade</taxon>
        <taxon>genistoids sensu lato</taxon>
        <taxon>core genistoids</taxon>
        <taxon>Crotalarieae</taxon>
        <taxon>Crotalaria</taxon>
    </lineage>
</organism>
<reference evidence="5 6" key="1">
    <citation type="submission" date="2024-01" db="EMBL/GenBank/DDBJ databases">
        <title>The genomes of 5 underutilized Papilionoideae crops provide insights into root nodulation and disease resistanc.</title>
        <authorList>
            <person name="Yuan L."/>
        </authorList>
    </citation>
    <scope>NUCLEOTIDE SEQUENCE [LARGE SCALE GENOMIC DNA]</scope>
    <source>
        <strain evidence="5">ZHUSHIDOU_FW_LH</strain>
        <tissue evidence="5">Leaf</tissue>
    </source>
</reference>
<dbReference type="InterPro" id="IPR046527">
    <property type="entry name" value="PIR2-like_helical"/>
</dbReference>
<dbReference type="GO" id="GO:0008270">
    <property type="term" value="F:zinc ion binding"/>
    <property type="evidence" value="ECO:0007669"/>
    <property type="project" value="UniProtKB-KW"/>
</dbReference>
<dbReference type="PANTHER" id="PTHR46405">
    <property type="entry name" value="OS05G0141500 PROTEIN"/>
    <property type="match status" value="1"/>
</dbReference>
<dbReference type="EMBL" id="JAYWIO010000001">
    <property type="protein sequence ID" value="KAK7292345.1"/>
    <property type="molecule type" value="Genomic_DNA"/>
</dbReference>
<evidence type="ECO:0000313" key="5">
    <source>
        <dbReference type="EMBL" id="KAK7292345.1"/>
    </source>
</evidence>
<dbReference type="Pfam" id="PF13920">
    <property type="entry name" value="zf-C3HC4_3"/>
    <property type="match status" value="1"/>
</dbReference>
<feature type="domain" description="RING-type" evidence="4">
    <location>
        <begin position="830"/>
        <end position="870"/>
    </location>
</feature>
<dbReference type="AlphaFoldDB" id="A0AAN9J4Y4"/>
<feature type="region of interest" description="Disordered" evidence="3">
    <location>
        <begin position="1"/>
        <end position="43"/>
    </location>
</feature>
<keyword evidence="1" id="KW-0863">Zinc-finger</keyword>